<evidence type="ECO:0000256" key="2">
    <source>
        <dbReference type="SAM" id="SignalP"/>
    </source>
</evidence>
<feature type="chain" id="PRO_5013258788" description="Tetratricopeptide repeat protein" evidence="2">
    <location>
        <begin position="33"/>
        <end position="415"/>
    </location>
</feature>
<gene>
    <name evidence="3" type="ORF">Y958_11105</name>
</gene>
<dbReference type="KEGG" id="nao:Y958_11105"/>
<evidence type="ECO:0000313" key="3">
    <source>
        <dbReference type="EMBL" id="ASG21315.1"/>
    </source>
</evidence>
<organism evidence="3 4">
    <name type="scientific">Nitrospirillum viridazoti CBAmc</name>
    <dbReference type="NCBI Taxonomy" id="1441467"/>
    <lineage>
        <taxon>Bacteria</taxon>
        <taxon>Pseudomonadati</taxon>
        <taxon>Pseudomonadota</taxon>
        <taxon>Alphaproteobacteria</taxon>
        <taxon>Rhodospirillales</taxon>
        <taxon>Azospirillaceae</taxon>
        <taxon>Nitrospirillum</taxon>
        <taxon>Nitrospirillum viridazoti</taxon>
    </lineage>
</organism>
<sequence>MIATHFLRAALLASALTMGGAVVISAPTPAHAADAAKKFSPEVGKPLQAAQEALKAKKYKEALDKLEEADKASKKSAYETYTIETLRASAYSGAGDMANFAKSLEATLATGQVPDADKVNRDKLIAEAYFSVKNYAKFSAASDRYYKDGGTDNRLKELAIQIYLDQKDYANASKAARAMIQAQGGKPSKTLLQTVASAEYNMDHKAAFLDAMERILVNYPDQESWESVIRGVQKLPGFNSNRLQIDVLRLQIGAGLVKDPGPYLEFAQLAMSDGLGTEAKAVMDKGFKAGILGKAQGDREKRLADMAGKQVDDDQRKLPDDEKEAAAQPDGKQLVKVGTQYLALGNAAKAIEVIQAGIKKDQLKYPEEAKLRLVQAYLAAGQKPKAVETTKSIKGTDGTADIARLYLIQAGISPF</sequence>
<reference evidence="3 4" key="1">
    <citation type="submission" date="2017-06" db="EMBL/GenBank/DDBJ databases">
        <title>Complete genome sequence of Nitrospirillum amazonense strain CBAmC, an endophytic nitrogen-fixing and plant growth-promoting bacterium, isolated from sugarcane.</title>
        <authorList>
            <person name="Schwab S."/>
            <person name="dos Santos Teixeira K.R."/>
            <person name="Simoes Araujo J.L."/>
            <person name="Soares Vidal M."/>
            <person name="Borges de Freitas H.R."/>
            <person name="Rivello Crivelaro A.L."/>
            <person name="Bueno de Camargo Nunes A."/>
            <person name="dos Santos C.M."/>
            <person name="Palmeira da Silva Rosa D."/>
            <person name="da Silva Padilha D."/>
            <person name="da Silva E."/>
            <person name="Araujo Terra L."/>
            <person name="Soares Mendes V."/>
            <person name="Farinelli L."/>
            <person name="Magalhaes Cruz L."/>
            <person name="Baldani J.I."/>
        </authorList>
    </citation>
    <scope>NUCLEOTIDE SEQUENCE [LARGE SCALE GENOMIC DNA]</scope>
    <source>
        <strain evidence="3 4">CBAmC</strain>
    </source>
</reference>
<accession>A0A248JRJ3</accession>
<evidence type="ECO:0000256" key="1">
    <source>
        <dbReference type="SAM" id="MobiDB-lite"/>
    </source>
</evidence>
<keyword evidence="2" id="KW-0732">Signal</keyword>
<keyword evidence="4" id="KW-1185">Reference proteome</keyword>
<name>A0A248JRJ3_9PROT</name>
<feature type="region of interest" description="Disordered" evidence="1">
    <location>
        <begin position="307"/>
        <end position="330"/>
    </location>
</feature>
<dbReference type="RefSeq" id="WP_088872026.1">
    <property type="nucleotide sequence ID" value="NZ_CP022110.1"/>
</dbReference>
<dbReference type="Proteomes" id="UP000197153">
    <property type="component" value="Chromosome 1"/>
</dbReference>
<proteinExistence type="predicted"/>
<evidence type="ECO:0008006" key="5">
    <source>
        <dbReference type="Google" id="ProtNLM"/>
    </source>
</evidence>
<evidence type="ECO:0000313" key="4">
    <source>
        <dbReference type="Proteomes" id="UP000197153"/>
    </source>
</evidence>
<protein>
    <recommendedName>
        <fullName evidence="5">Tetratricopeptide repeat protein</fullName>
    </recommendedName>
</protein>
<dbReference type="AlphaFoldDB" id="A0A248JRJ3"/>
<feature type="signal peptide" evidence="2">
    <location>
        <begin position="1"/>
        <end position="32"/>
    </location>
</feature>
<feature type="compositionally biased region" description="Basic and acidic residues" evidence="1">
    <location>
        <begin position="307"/>
        <end position="320"/>
    </location>
</feature>
<dbReference type="EMBL" id="CP022110">
    <property type="protein sequence ID" value="ASG21315.1"/>
    <property type="molecule type" value="Genomic_DNA"/>
</dbReference>